<keyword evidence="1" id="KW-1133">Transmembrane helix</keyword>
<dbReference type="KEGG" id="ptm:GSPATT00002176001"/>
<evidence type="ECO:0008006" key="4">
    <source>
        <dbReference type="Google" id="ProtNLM"/>
    </source>
</evidence>
<proteinExistence type="predicted"/>
<protein>
    <recommendedName>
        <fullName evidence="4">Transmembrane protein</fullName>
    </recommendedName>
</protein>
<dbReference type="GeneID" id="5035229"/>
<dbReference type="EMBL" id="CT868429">
    <property type="protein sequence ID" value="CAK82047.1"/>
    <property type="molecule type" value="Genomic_DNA"/>
</dbReference>
<organism evidence="2 3">
    <name type="scientific">Paramecium tetraurelia</name>
    <dbReference type="NCBI Taxonomy" id="5888"/>
    <lineage>
        <taxon>Eukaryota</taxon>
        <taxon>Sar</taxon>
        <taxon>Alveolata</taxon>
        <taxon>Ciliophora</taxon>
        <taxon>Intramacronucleata</taxon>
        <taxon>Oligohymenophorea</taxon>
        <taxon>Peniculida</taxon>
        <taxon>Parameciidae</taxon>
        <taxon>Paramecium</taxon>
    </lineage>
</organism>
<reference evidence="2 3" key="1">
    <citation type="journal article" date="2006" name="Nature">
        <title>Global trends of whole-genome duplications revealed by the ciliate Paramecium tetraurelia.</title>
        <authorList>
            <consortium name="Genoscope"/>
            <person name="Aury J.-M."/>
            <person name="Jaillon O."/>
            <person name="Duret L."/>
            <person name="Noel B."/>
            <person name="Jubin C."/>
            <person name="Porcel B.M."/>
            <person name="Segurens B."/>
            <person name="Daubin V."/>
            <person name="Anthouard V."/>
            <person name="Aiach N."/>
            <person name="Arnaiz O."/>
            <person name="Billaut A."/>
            <person name="Beisson J."/>
            <person name="Blanc I."/>
            <person name="Bouhouche K."/>
            <person name="Camara F."/>
            <person name="Duharcourt S."/>
            <person name="Guigo R."/>
            <person name="Gogendeau D."/>
            <person name="Katinka M."/>
            <person name="Keller A.-M."/>
            <person name="Kissmehl R."/>
            <person name="Klotz C."/>
            <person name="Koll F."/>
            <person name="Le Moue A."/>
            <person name="Lepere C."/>
            <person name="Malinsky S."/>
            <person name="Nowacki M."/>
            <person name="Nowak J.K."/>
            <person name="Plattner H."/>
            <person name="Poulain J."/>
            <person name="Ruiz F."/>
            <person name="Serrano V."/>
            <person name="Zagulski M."/>
            <person name="Dessen P."/>
            <person name="Betermier M."/>
            <person name="Weissenbach J."/>
            <person name="Scarpelli C."/>
            <person name="Schachter V."/>
            <person name="Sperling L."/>
            <person name="Meyer E."/>
            <person name="Cohen J."/>
            <person name="Wincker P."/>
        </authorList>
    </citation>
    <scope>NUCLEOTIDE SEQUENCE [LARGE SCALE GENOMIC DNA]</scope>
    <source>
        <strain evidence="2 3">Stock d4-2</strain>
    </source>
</reference>
<dbReference type="Proteomes" id="UP000000600">
    <property type="component" value="Unassembled WGS sequence"/>
</dbReference>
<keyword evidence="1" id="KW-0812">Transmembrane</keyword>
<keyword evidence="1" id="KW-0472">Membrane</keyword>
<dbReference type="AlphaFoldDB" id="A0DG80"/>
<evidence type="ECO:0000313" key="3">
    <source>
        <dbReference type="Proteomes" id="UP000000600"/>
    </source>
</evidence>
<evidence type="ECO:0000256" key="1">
    <source>
        <dbReference type="SAM" id="Phobius"/>
    </source>
</evidence>
<evidence type="ECO:0000313" key="2">
    <source>
        <dbReference type="EMBL" id="CAK82047.1"/>
    </source>
</evidence>
<feature type="transmembrane region" description="Helical" evidence="1">
    <location>
        <begin position="82"/>
        <end position="101"/>
    </location>
</feature>
<dbReference type="InParanoid" id="A0DG80"/>
<accession>A0DG80</accession>
<name>A0DG80_PARTE</name>
<keyword evidence="3" id="KW-1185">Reference proteome</keyword>
<dbReference type="HOGENOM" id="CLU_2138347_0_0_1"/>
<sequence>MSIVLQTTKRHIIDLHSKISLTAKNCVNLNFIMDLFISINIVNRIQNLLYFEDQINSLQDYQKQVYYSRMKWSRRHVQRNQIFTFNLIKCSLIIMGNMRYLNKFRSLFKSYNK</sequence>
<gene>
    <name evidence="2" type="ORF">GSPATT00002176001</name>
</gene>
<dbReference type="RefSeq" id="XP_001449444.1">
    <property type="nucleotide sequence ID" value="XM_001449407.1"/>
</dbReference>